<dbReference type="NCBIfam" id="TIGR00360">
    <property type="entry name" value="ComEC_N-term"/>
    <property type="match status" value="1"/>
</dbReference>
<dbReference type="GO" id="GO:0005886">
    <property type="term" value="C:plasma membrane"/>
    <property type="evidence" value="ECO:0007669"/>
    <property type="project" value="UniProtKB-SubCell"/>
</dbReference>
<keyword evidence="2" id="KW-1003">Cell membrane</keyword>
<name>J9DJU5_9PROT</name>
<evidence type="ECO:0000256" key="4">
    <source>
        <dbReference type="ARBA" id="ARBA00022989"/>
    </source>
</evidence>
<feature type="transmembrane region" description="Helical" evidence="6">
    <location>
        <begin position="363"/>
        <end position="384"/>
    </location>
</feature>
<sequence>MSLFYDGFKGQFFLWTPVIFSLGIITYFSLPFEPSAIPFLLLLGLGLIISVRQPNQRFRYIGLTLMIAAIGFLFAQFTTLRADSPFLKYPVTADIEARIEWQEKRVNGSLFILKVLQAEKIHPRYRPHRVRVYGTHAHMENTAPGCEVSVRLQLRPGEFAIWPAGYEPRFVAHFRQEGAVGFVREFKSITCGNIDKSDRDVSFRERFSFWLAQKRLALSDRITSGMSPSAGGIAAALITGVRGQIKPADRETLRHTGLAHMLAISGMHMAMFAGTIYALLGLLLAFFPVLVQSHNTRIARVIVAWSFGLFYLFISGGMVATQRAFMMMSLVFLAIILGRAALTMRNVALAALGVLLIDPQSVMQASFQMSFSAVVALVAFYEVYGRGRLMPWPKRKIGAVEKNLRLICLYFIALFMTSIIAGLTTGYVGIIHFNLIGIYGLHANLLAMPILGVVIMPAAMAALIAMPFGAEKIPLMIMQWGIEQTLLAANWCLTLPSPVTYIAASPKIALPLFGIGLIWLCFVKSKLRYAAWPVLLLATLLMGQGKKPDLIINGNASHVAARQLDGSLAIMSKTKNSFVPSRWLLSDGDDRKARDVQKICDRPVCYLPLKDKKLAVIYKTSGMAEACTKADIVLLATASKKTFACPVVFHHKMSKPGETLFYDFNTGDEAPIHFAGGRKTNKRIWLD</sequence>
<feature type="transmembrane region" description="Helical" evidence="6">
    <location>
        <begin position="445"/>
        <end position="466"/>
    </location>
</feature>
<feature type="transmembrane region" description="Helical" evidence="6">
    <location>
        <begin position="298"/>
        <end position="319"/>
    </location>
</feature>
<dbReference type="PANTHER" id="PTHR30619">
    <property type="entry name" value="DNA INTERNALIZATION/COMPETENCE PROTEIN COMEC/REC2"/>
    <property type="match status" value="1"/>
</dbReference>
<evidence type="ECO:0000256" key="1">
    <source>
        <dbReference type="ARBA" id="ARBA00004651"/>
    </source>
</evidence>
<feature type="transmembrane region" description="Helical" evidence="6">
    <location>
        <begin position="12"/>
        <end position="30"/>
    </location>
</feature>
<organism evidence="8 9">
    <name type="scientific">alpha proteobacterium IMCC14465</name>
    <dbReference type="NCBI Taxonomy" id="1220535"/>
    <lineage>
        <taxon>Bacteria</taxon>
        <taxon>Pseudomonadati</taxon>
        <taxon>Pseudomonadota</taxon>
        <taxon>Alphaproteobacteria</taxon>
        <taxon>PS1 clade</taxon>
    </lineage>
</organism>
<dbReference type="EMBL" id="ALYF01000001">
    <property type="protein sequence ID" value="EJW22196.1"/>
    <property type="molecule type" value="Genomic_DNA"/>
</dbReference>
<dbReference type="Proteomes" id="UP000004836">
    <property type="component" value="Unassembled WGS sequence"/>
</dbReference>
<dbReference type="InterPro" id="IPR052159">
    <property type="entry name" value="Competence_DNA_uptake"/>
</dbReference>
<feature type="transmembrane region" description="Helical" evidence="6">
    <location>
        <begin position="331"/>
        <end position="357"/>
    </location>
</feature>
<reference evidence="8 9" key="1">
    <citation type="journal article" date="2012" name="J. Bacteriol.">
        <title>Genome Sequence of Strain IMCC14465, Isolated from the East Sea, Belonging to the PS1 Clade of Alphaproteobacteria.</title>
        <authorList>
            <person name="Yang S.J."/>
            <person name="Kang I."/>
            <person name="Cho J.C."/>
        </authorList>
    </citation>
    <scope>NUCLEOTIDE SEQUENCE [LARGE SCALE GENOMIC DNA]</scope>
    <source>
        <strain evidence="8 9">IMCC14465</strain>
    </source>
</reference>
<keyword evidence="3 6" id="KW-0812">Transmembrane</keyword>
<dbReference type="eggNOG" id="COG0658">
    <property type="taxonomic scope" value="Bacteria"/>
</dbReference>
<dbReference type="Pfam" id="PF03772">
    <property type="entry name" value="Competence"/>
    <property type="match status" value="1"/>
</dbReference>
<keyword evidence="4 6" id="KW-1133">Transmembrane helix</keyword>
<comment type="caution">
    <text evidence="8">The sequence shown here is derived from an EMBL/GenBank/DDBJ whole genome shotgun (WGS) entry which is preliminary data.</text>
</comment>
<accession>J9DJU5</accession>
<evidence type="ECO:0000313" key="8">
    <source>
        <dbReference type="EMBL" id="EJW22196.1"/>
    </source>
</evidence>
<feature type="transmembrane region" description="Helical" evidence="6">
    <location>
        <begin position="262"/>
        <end position="286"/>
    </location>
</feature>
<dbReference type="AlphaFoldDB" id="J9DJU5"/>
<evidence type="ECO:0000256" key="6">
    <source>
        <dbReference type="SAM" id="Phobius"/>
    </source>
</evidence>
<feature type="transmembrane region" description="Helical" evidence="6">
    <location>
        <begin position="36"/>
        <end position="51"/>
    </location>
</feature>
<dbReference type="InterPro" id="IPR004477">
    <property type="entry name" value="ComEC_N"/>
</dbReference>
<keyword evidence="9" id="KW-1185">Reference proteome</keyword>
<feature type="transmembrane region" description="Helical" evidence="6">
    <location>
        <begin position="58"/>
        <end position="77"/>
    </location>
</feature>
<feature type="domain" description="ComEC/Rec2-related protein" evidence="7">
    <location>
        <begin position="237"/>
        <end position="525"/>
    </location>
</feature>
<dbReference type="OrthoDB" id="9790149at2"/>
<comment type="subcellular location">
    <subcellularLocation>
        <location evidence="1">Cell membrane</location>
        <topology evidence="1">Multi-pass membrane protein</topology>
    </subcellularLocation>
</comment>
<feature type="transmembrane region" description="Helical" evidence="6">
    <location>
        <begin position="499"/>
        <end position="522"/>
    </location>
</feature>
<evidence type="ECO:0000256" key="2">
    <source>
        <dbReference type="ARBA" id="ARBA00022475"/>
    </source>
</evidence>
<protein>
    <recommendedName>
        <fullName evidence="7">ComEC/Rec2-related protein domain-containing protein</fullName>
    </recommendedName>
</protein>
<evidence type="ECO:0000259" key="7">
    <source>
        <dbReference type="Pfam" id="PF03772"/>
    </source>
</evidence>
<feature type="transmembrane region" description="Helical" evidence="6">
    <location>
        <begin position="404"/>
        <end position="433"/>
    </location>
</feature>
<gene>
    <name evidence="8" type="ORF">IMCC14465_00350</name>
</gene>
<proteinExistence type="predicted"/>
<evidence type="ECO:0000256" key="3">
    <source>
        <dbReference type="ARBA" id="ARBA00022692"/>
    </source>
</evidence>
<keyword evidence="5 6" id="KW-0472">Membrane</keyword>
<evidence type="ECO:0000256" key="5">
    <source>
        <dbReference type="ARBA" id="ARBA00023136"/>
    </source>
</evidence>
<dbReference type="STRING" id="1220535.IMCC14465_00350"/>
<evidence type="ECO:0000313" key="9">
    <source>
        <dbReference type="Proteomes" id="UP000004836"/>
    </source>
</evidence>
<dbReference type="PANTHER" id="PTHR30619:SF1">
    <property type="entry name" value="RECOMBINATION PROTEIN 2"/>
    <property type="match status" value="1"/>
</dbReference>